<comment type="caution">
    <text evidence="1">The sequence shown here is derived from an EMBL/GenBank/DDBJ whole genome shotgun (WGS) entry which is preliminary data.</text>
</comment>
<dbReference type="Proteomes" id="UP000187209">
    <property type="component" value="Unassembled WGS sequence"/>
</dbReference>
<keyword evidence="2" id="KW-1185">Reference proteome</keyword>
<organism evidence="1 2">
    <name type="scientific">Stentor coeruleus</name>
    <dbReference type="NCBI Taxonomy" id="5963"/>
    <lineage>
        <taxon>Eukaryota</taxon>
        <taxon>Sar</taxon>
        <taxon>Alveolata</taxon>
        <taxon>Ciliophora</taxon>
        <taxon>Postciliodesmatophora</taxon>
        <taxon>Heterotrichea</taxon>
        <taxon>Heterotrichida</taxon>
        <taxon>Stentoridae</taxon>
        <taxon>Stentor</taxon>
    </lineage>
</organism>
<name>A0A1R2BFG4_9CILI</name>
<sequence length="119" mass="13623">MQCFSWKKSKKPRVCEYIISISELKDNDSKETPQAAQGTLIKAPFIADCYLKPELKSSHSFTPGVAIKPKDYKVAFRSNALDFKSKTMNELKELSEFHQKNFKDENFDEDLKSSACSVF</sequence>
<dbReference type="AlphaFoldDB" id="A0A1R2BFG4"/>
<protein>
    <submittedName>
        <fullName evidence="1">Uncharacterized protein</fullName>
    </submittedName>
</protein>
<dbReference type="EMBL" id="MPUH01000689">
    <property type="protein sequence ID" value="OMJ75464.1"/>
    <property type="molecule type" value="Genomic_DNA"/>
</dbReference>
<evidence type="ECO:0000313" key="2">
    <source>
        <dbReference type="Proteomes" id="UP000187209"/>
    </source>
</evidence>
<gene>
    <name evidence="1" type="ORF">SteCoe_25386</name>
</gene>
<proteinExistence type="predicted"/>
<evidence type="ECO:0000313" key="1">
    <source>
        <dbReference type="EMBL" id="OMJ75464.1"/>
    </source>
</evidence>
<reference evidence="1 2" key="1">
    <citation type="submission" date="2016-11" db="EMBL/GenBank/DDBJ databases">
        <title>The macronuclear genome of Stentor coeruleus: a giant cell with tiny introns.</title>
        <authorList>
            <person name="Slabodnick M."/>
            <person name="Ruby J.G."/>
            <person name="Reiff S.B."/>
            <person name="Swart E.C."/>
            <person name="Gosai S."/>
            <person name="Prabakaran S."/>
            <person name="Witkowska E."/>
            <person name="Larue G.E."/>
            <person name="Fisher S."/>
            <person name="Freeman R.M."/>
            <person name="Gunawardena J."/>
            <person name="Chu W."/>
            <person name="Stover N.A."/>
            <person name="Gregory B.D."/>
            <person name="Nowacki M."/>
            <person name="Derisi J."/>
            <person name="Roy S.W."/>
            <person name="Marshall W.F."/>
            <person name="Sood P."/>
        </authorList>
    </citation>
    <scope>NUCLEOTIDE SEQUENCE [LARGE SCALE GENOMIC DNA]</scope>
    <source>
        <strain evidence="1">WM001</strain>
    </source>
</reference>
<accession>A0A1R2BFG4</accession>